<dbReference type="AlphaFoldDB" id="A0A3N1GTT4"/>
<sequence>MSDAATVDLWCDGIGDLLAQLPSGITDLFGVATSRG</sequence>
<protein>
    <submittedName>
        <fullName evidence="1">Uncharacterized protein</fullName>
    </submittedName>
</protein>
<gene>
    <name evidence="1" type="ORF">EDD30_6725</name>
</gene>
<reference evidence="1 2" key="1">
    <citation type="submission" date="2018-11" db="EMBL/GenBank/DDBJ databases">
        <title>Sequencing the genomes of 1000 actinobacteria strains.</title>
        <authorList>
            <person name="Klenk H.-P."/>
        </authorList>
    </citation>
    <scope>NUCLEOTIDE SEQUENCE [LARGE SCALE GENOMIC DNA]</scope>
    <source>
        <strain evidence="1 2">DSM 43634</strain>
    </source>
</reference>
<name>A0A3N1GTT4_9ACTN</name>
<organism evidence="1 2">
    <name type="scientific">Couchioplanes caeruleus</name>
    <dbReference type="NCBI Taxonomy" id="56438"/>
    <lineage>
        <taxon>Bacteria</taxon>
        <taxon>Bacillati</taxon>
        <taxon>Actinomycetota</taxon>
        <taxon>Actinomycetes</taxon>
        <taxon>Micromonosporales</taxon>
        <taxon>Micromonosporaceae</taxon>
        <taxon>Couchioplanes</taxon>
    </lineage>
</organism>
<proteinExistence type="predicted"/>
<dbReference type="EMBL" id="RJKL01000001">
    <property type="protein sequence ID" value="ROP33693.1"/>
    <property type="molecule type" value="Genomic_DNA"/>
</dbReference>
<comment type="caution">
    <text evidence="1">The sequence shown here is derived from an EMBL/GenBank/DDBJ whole genome shotgun (WGS) entry which is preliminary data.</text>
</comment>
<dbReference type="Proteomes" id="UP000271683">
    <property type="component" value="Unassembled WGS sequence"/>
</dbReference>
<accession>A0A3N1GTT4</accession>
<evidence type="ECO:0000313" key="1">
    <source>
        <dbReference type="EMBL" id="ROP33693.1"/>
    </source>
</evidence>
<evidence type="ECO:0000313" key="2">
    <source>
        <dbReference type="Proteomes" id="UP000271683"/>
    </source>
</evidence>